<dbReference type="EMBL" id="KZ454988">
    <property type="protein sequence ID" value="PKI84847.1"/>
    <property type="molecule type" value="Genomic_DNA"/>
</dbReference>
<evidence type="ECO:0000256" key="1">
    <source>
        <dbReference type="ARBA" id="ARBA00022723"/>
    </source>
</evidence>
<evidence type="ECO:0000256" key="3">
    <source>
        <dbReference type="ARBA" id="ARBA00022771"/>
    </source>
</evidence>
<keyword evidence="4" id="KW-0862">Zinc</keyword>
<dbReference type="OrthoDB" id="8117402at2759"/>
<evidence type="ECO:0000259" key="7">
    <source>
        <dbReference type="PROSITE" id="PS50157"/>
    </source>
</evidence>
<evidence type="ECO:0000256" key="2">
    <source>
        <dbReference type="ARBA" id="ARBA00022737"/>
    </source>
</evidence>
<dbReference type="Proteomes" id="UP000232875">
    <property type="component" value="Unassembled WGS sequence"/>
</dbReference>
<dbReference type="InterPro" id="IPR013087">
    <property type="entry name" value="Znf_C2H2_type"/>
</dbReference>
<dbReference type="GO" id="GO:0008270">
    <property type="term" value="F:zinc ion binding"/>
    <property type="evidence" value="ECO:0007669"/>
    <property type="project" value="UniProtKB-KW"/>
</dbReference>
<organism evidence="8 9">
    <name type="scientific">Malassezia vespertilionis</name>
    <dbReference type="NCBI Taxonomy" id="2020962"/>
    <lineage>
        <taxon>Eukaryota</taxon>
        <taxon>Fungi</taxon>
        <taxon>Dikarya</taxon>
        <taxon>Basidiomycota</taxon>
        <taxon>Ustilaginomycotina</taxon>
        <taxon>Malasseziomycetes</taxon>
        <taxon>Malasseziales</taxon>
        <taxon>Malasseziaceae</taxon>
        <taxon>Malassezia</taxon>
    </lineage>
</organism>
<dbReference type="AlphaFoldDB" id="A0A2N1JE67"/>
<feature type="compositionally biased region" description="Basic and acidic residues" evidence="6">
    <location>
        <begin position="237"/>
        <end position="246"/>
    </location>
</feature>
<dbReference type="PANTHER" id="PTHR24409:SF295">
    <property type="entry name" value="AZ2-RELATED"/>
    <property type="match status" value="1"/>
</dbReference>
<proteinExistence type="predicted"/>
<dbReference type="SMART" id="SM00355">
    <property type="entry name" value="ZnF_C2H2"/>
    <property type="match status" value="3"/>
</dbReference>
<name>A0A2N1JE67_9BASI</name>
<dbReference type="GO" id="GO:0005634">
    <property type="term" value="C:nucleus"/>
    <property type="evidence" value="ECO:0007669"/>
    <property type="project" value="TreeGrafter"/>
</dbReference>
<evidence type="ECO:0000256" key="4">
    <source>
        <dbReference type="ARBA" id="ARBA00022833"/>
    </source>
</evidence>
<sequence>MSLKFMQTKNHDSEREFRSHQRPEALTGTLFPLSMNTVSKLANTQAITVSSERLVPQVLPDGPLHNPALTTHGMPTLAKGTPTSTAPSELAPGTFPSFDQNLHLDSIASAATEAAATQFQDVPLFSSPASSAPTSLNSSFSYGSSTQSIPYLSMMSQAPTNSSPFDRPNGTEQCSDATPALALQAKLQSFPTSLTTGVEAPLTFSSDAACLVPEGTPNEGVEFEPHLTSAPGSPSTLKDEASQQKAIEDAVRSLNAHHKMAQNAALRHHEQTMGLVPAPNEAMSLAHRDASPPPASPCTKHKQEPLQGGSKRARLDTANSSSPTQHSSPTSEYLYGAPPLEHAQKRFQCSKCPRAFARAYNLNTHLSTHDPDPTRAKPFPCPYRSCKFEGGRSFSRKHDLQRHVASVHEHEPEPGINENTGEVEEGTQAGGLASLGLGTPGKKFHCSQCTRAFVRRDALHRHQCVKTEHAKELLNDEKSKLVDAPTKAAAPYVVRGFPDQVIQQVALKLMAETEVNAQCGSMLQENHTQDGQGNPSRDMPLSLGAHCI</sequence>
<gene>
    <name evidence="8" type="ORF">MVES_001059</name>
</gene>
<keyword evidence="2" id="KW-0677">Repeat</keyword>
<keyword evidence="3 5" id="KW-0863">Zinc-finger</keyword>
<dbReference type="Pfam" id="PF00096">
    <property type="entry name" value="zf-C2H2"/>
    <property type="match status" value="1"/>
</dbReference>
<feature type="compositionally biased region" description="Low complexity" evidence="6">
    <location>
        <begin position="320"/>
        <end position="331"/>
    </location>
</feature>
<dbReference type="STRING" id="2020962.A0A2N1JE67"/>
<feature type="domain" description="C2H2-type" evidence="7">
    <location>
        <begin position="444"/>
        <end position="474"/>
    </location>
</feature>
<reference evidence="8 9" key="1">
    <citation type="submission" date="2017-10" db="EMBL/GenBank/DDBJ databases">
        <title>A novel species of cold-tolerant Malassezia isolated from bats.</title>
        <authorList>
            <person name="Lorch J.M."/>
            <person name="Palmer J.M."/>
            <person name="Vanderwolf K.J."/>
            <person name="Schmidt K.Z."/>
            <person name="Verant M.L."/>
            <person name="Weller T.J."/>
            <person name="Blehert D.S."/>
        </authorList>
    </citation>
    <scope>NUCLEOTIDE SEQUENCE [LARGE SCALE GENOMIC DNA]</scope>
    <source>
        <strain evidence="8 9">NWHC:44797-103</strain>
    </source>
</reference>
<dbReference type="PROSITE" id="PS00028">
    <property type="entry name" value="ZINC_FINGER_C2H2_1"/>
    <property type="match status" value="1"/>
</dbReference>
<keyword evidence="1" id="KW-0479">Metal-binding</keyword>
<dbReference type="GO" id="GO:0000977">
    <property type="term" value="F:RNA polymerase II transcription regulatory region sequence-specific DNA binding"/>
    <property type="evidence" value="ECO:0007669"/>
    <property type="project" value="TreeGrafter"/>
</dbReference>
<feature type="region of interest" description="Disordered" evidence="6">
    <location>
        <begin position="217"/>
        <end position="246"/>
    </location>
</feature>
<evidence type="ECO:0000313" key="9">
    <source>
        <dbReference type="Proteomes" id="UP000232875"/>
    </source>
</evidence>
<feature type="region of interest" description="Disordered" evidence="6">
    <location>
        <begin position="285"/>
        <end position="336"/>
    </location>
</feature>
<dbReference type="GO" id="GO:0000981">
    <property type="term" value="F:DNA-binding transcription factor activity, RNA polymerase II-specific"/>
    <property type="evidence" value="ECO:0007669"/>
    <property type="project" value="TreeGrafter"/>
</dbReference>
<feature type="region of interest" description="Disordered" evidence="6">
    <location>
        <begin position="155"/>
        <end position="175"/>
    </location>
</feature>
<dbReference type="InterPro" id="IPR036236">
    <property type="entry name" value="Znf_C2H2_sf"/>
</dbReference>
<dbReference type="Gene3D" id="3.30.160.60">
    <property type="entry name" value="Classic Zinc Finger"/>
    <property type="match status" value="2"/>
</dbReference>
<dbReference type="PROSITE" id="PS50157">
    <property type="entry name" value="ZINC_FINGER_C2H2_2"/>
    <property type="match status" value="3"/>
</dbReference>
<keyword evidence="9" id="KW-1185">Reference proteome</keyword>
<feature type="region of interest" description="Disordered" evidence="6">
    <location>
        <begin position="1"/>
        <end position="21"/>
    </location>
</feature>
<evidence type="ECO:0000313" key="8">
    <source>
        <dbReference type="EMBL" id="PKI84847.1"/>
    </source>
</evidence>
<protein>
    <recommendedName>
        <fullName evidence="7">C2H2-type domain-containing protein</fullName>
    </recommendedName>
</protein>
<evidence type="ECO:0000256" key="5">
    <source>
        <dbReference type="PROSITE-ProRule" id="PRU00042"/>
    </source>
</evidence>
<evidence type="ECO:0000256" key="6">
    <source>
        <dbReference type="SAM" id="MobiDB-lite"/>
    </source>
</evidence>
<feature type="compositionally biased region" description="Basic and acidic residues" evidence="6">
    <location>
        <begin position="9"/>
        <end position="21"/>
    </location>
</feature>
<feature type="domain" description="C2H2-type" evidence="7">
    <location>
        <begin position="384"/>
        <end position="413"/>
    </location>
</feature>
<accession>A0A2N1JE67</accession>
<dbReference type="SUPFAM" id="SSF57667">
    <property type="entry name" value="beta-beta-alpha zinc fingers"/>
    <property type="match status" value="1"/>
</dbReference>
<dbReference type="PANTHER" id="PTHR24409">
    <property type="entry name" value="ZINC FINGER PROTEIN 142"/>
    <property type="match status" value="1"/>
</dbReference>
<feature type="domain" description="C2H2-type" evidence="7">
    <location>
        <begin position="347"/>
        <end position="374"/>
    </location>
</feature>